<evidence type="ECO:0000313" key="1">
    <source>
        <dbReference type="EMBL" id="VVE59746.1"/>
    </source>
</evidence>
<organism evidence="1 2">
    <name type="scientific">Pandoraea captiosa</name>
    <dbReference type="NCBI Taxonomy" id="2508302"/>
    <lineage>
        <taxon>Bacteria</taxon>
        <taxon>Pseudomonadati</taxon>
        <taxon>Pseudomonadota</taxon>
        <taxon>Betaproteobacteria</taxon>
        <taxon>Burkholderiales</taxon>
        <taxon>Burkholderiaceae</taxon>
        <taxon>Pandoraea</taxon>
    </lineage>
</organism>
<evidence type="ECO:0000313" key="2">
    <source>
        <dbReference type="Proteomes" id="UP000414136"/>
    </source>
</evidence>
<dbReference type="OrthoDB" id="6592844at2"/>
<proteinExistence type="predicted"/>
<dbReference type="Proteomes" id="UP000414136">
    <property type="component" value="Unassembled WGS sequence"/>
</dbReference>
<name>A0A5E4ZFE5_9BURK</name>
<sequence length="190" mass="21087">MSDHADLLARLLPPVAYDPAAPSVNADLVAEGKALDRFLADADMMLAGVVPSFSAIQLLPDWERLFAITPAADATLQQRMAKVEAKMNETGGLSIPYFINLAKSLGYTIEIQEPQPFRVDESRIGDELYVEDVIYQWLVVVEGAPNLAYYFRVGESAIGERLLDFSDPMLEEVIQDLKPAHTFVYFAYQG</sequence>
<dbReference type="Pfam" id="PF10076">
    <property type="entry name" value="Phage_Mu_Gp48"/>
    <property type="match status" value="1"/>
</dbReference>
<dbReference type="AlphaFoldDB" id="A0A5E4ZFE5"/>
<accession>A0A5E4ZFE5</accession>
<gene>
    <name evidence="1" type="ORF">PCA31118_00001</name>
</gene>
<reference evidence="1 2" key="1">
    <citation type="submission" date="2019-08" db="EMBL/GenBank/DDBJ databases">
        <authorList>
            <person name="Peeters C."/>
        </authorList>
    </citation>
    <scope>NUCLEOTIDE SEQUENCE [LARGE SCALE GENOMIC DNA]</scope>
    <source>
        <strain evidence="1 2">LMG 31118</strain>
    </source>
</reference>
<dbReference type="InterPro" id="IPR018755">
    <property type="entry name" value="Phage_Mu_Gp48"/>
</dbReference>
<protein>
    <submittedName>
        <fullName evidence="1">Phage tail protein</fullName>
    </submittedName>
</protein>
<dbReference type="EMBL" id="CABPSQ010000001">
    <property type="protein sequence ID" value="VVE59746.1"/>
    <property type="molecule type" value="Genomic_DNA"/>
</dbReference>
<dbReference type="RefSeq" id="WP_150621869.1">
    <property type="nucleotide sequence ID" value="NZ_CABPSQ010000001.1"/>
</dbReference>
<keyword evidence="2" id="KW-1185">Reference proteome</keyword>